<sequence length="436" mass="47162">MEWNLGELIAKYDVPGAQVAVLADGEIHDEAAGVLSLHTRVETTPDSVFKIGSITKIWTATLIRQLVSDGVLDLDRPVRDYLPGFRLSDPAATESLTARHLLTHTGGIDGQHITDTGRNDDAIEKFVATLADADHLLPPGALFSYSNSGYVVLGRLVEVLRGKPFHDALRERIVTPLGLPTVATTTYEAILHRAAVGHVQTDGELAPTKSWAVRYFSTPSGSHLAMNARDLLTFVRLHLTDPALAALRDPQLESVPDFGGGILGWGLGWMLYRDGVVGHTGVSKGQKAFLRVAPSAGVAVVVLTNSSGADPLAYEIFGRVLGDLAGVETTPLPVPPARPAPIDVNRWCGTYRTSLYDHTLTVENDRAFLIRRPRSELAKSFLGKPEDRIEVVRLHDSSIITAEPKSDGHQVLSLVGRDEHGRAHFLHNGAAARRIA</sequence>
<dbReference type="Gene3D" id="3.40.710.10">
    <property type="entry name" value="DD-peptidase/beta-lactamase superfamily"/>
    <property type="match status" value="1"/>
</dbReference>
<organism evidence="2 3">
    <name type="scientific">Amycolatopsis alba DSM 44262</name>
    <dbReference type="NCBI Taxonomy" id="1125972"/>
    <lineage>
        <taxon>Bacteria</taxon>
        <taxon>Bacillati</taxon>
        <taxon>Actinomycetota</taxon>
        <taxon>Actinomycetes</taxon>
        <taxon>Pseudonocardiales</taxon>
        <taxon>Pseudonocardiaceae</taxon>
        <taxon>Amycolatopsis</taxon>
    </lineage>
</organism>
<comment type="caution">
    <text evidence="2">The sequence shown here is derived from an EMBL/GenBank/DDBJ whole genome shotgun (WGS) entry which is preliminary data.</text>
</comment>
<reference evidence="2 3" key="1">
    <citation type="submission" date="2017-07" db="EMBL/GenBank/DDBJ databases">
        <title>Amycolatopsis alba DSM 44262 Genome sequencing and assembly.</title>
        <authorList>
            <person name="Kaur N."/>
            <person name="Mayilraj S."/>
        </authorList>
    </citation>
    <scope>NUCLEOTIDE SEQUENCE [LARGE SCALE GENOMIC DNA]</scope>
    <source>
        <strain evidence="2 3">DSM 44262</strain>
    </source>
</reference>
<evidence type="ECO:0000259" key="1">
    <source>
        <dbReference type="Pfam" id="PF00144"/>
    </source>
</evidence>
<proteinExistence type="predicted"/>
<dbReference type="PANTHER" id="PTHR46825">
    <property type="entry name" value="D-ALANYL-D-ALANINE-CARBOXYPEPTIDASE/ENDOPEPTIDASE AMPH"/>
    <property type="match status" value="1"/>
</dbReference>
<gene>
    <name evidence="2" type="ORF">CFP75_32030</name>
</gene>
<dbReference type="InterPro" id="IPR001466">
    <property type="entry name" value="Beta-lactam-related"/>
</dbReference>
<dbReference type="GO" id="GO:0016787">
    <property type="term" value="F:hydrolase activity"/>
    <property type="evidence" value="ECO:0007669"/>
    <property type="project" value="UniProtKB-KW"/>
</dbReference>
<protein>
    <submittedName>
        <fullName evidence="2">Serine hydrolase</fullName>
    </submittedName>
</protein>
<dbReference type="EMBL" id="NMQU01000106">
    <property type="protein sequence ID" value="OXM45220.1"/>
    <property type="molecule type" value="Genomic_DNA"/>
</dbReference>
<dbReference type="RefSeq" id="WP_020636672.1">
    <property type="nucleotide sequence ID" value="NZ_KB913032.1"/>
</dbReference>
<accession>A0A229REZ3</accession>
<dbReference type="Pfam" id="PF00144">
    <property type="entry name" value="Beta-lactamase"/>
    <property type="match status" value="1"/>
</dbReference>
<evidence type="ECO:0000313" key="2">
    <source>
        <dbReference type="EMBL" id="OXM45220.1"/>
    </source>
</evidence>
<dbReference type="SUPFAM" id="SSF56601">
    <property type="entry name" value="beta-lactamase/transpeptidase-like"/>
    <property type="match status" value="1"/>
</dbReference>
<dbReference type="AlphaFoldDB" id="A0A229REZ3"/>
<evidence type="ECO:0000313" key="3">
    <source>
        <dbReference type="Proteomes" id="UP000215563"/>
    </source>
</evidence>
<dbReference type="Proteomes" id="UP000215563">
    <property type="component" value="Unassembled WGS sequence"/>
</dbReference>
<dbReference type="InterPro" id="IPR050491">
    <property type="entry name" value="AmpC-like"/>
</dbReference>
<dbReference type="InterPro" id="IPR012338">
    <property type="entry name" value="Beta-lactam/transpept-like"/>
</dbReference>
<keyword evidence="2" id="KW-0378">Hydrolase</keyword>
<dbReference type="OrthoDB" id="262125at2"/>
<dbReference type="PANTHER" id="PTHR46825:SF9">
    <property type="entry name" value="BETA-LACTAMASE-RELATED DOMAIN-CONTAINING PROTEIN"/>
    <property type="match status" value="1"/>
</dbReference>
<feature type="domain" description="Beta-lactamase-related" evidence="1">
    <location>
        <begin position="7"/>
        <end position="310"/>
    </location>
</feature>
<keyword evidence="3" id="KW-1185">Reference proteome</keyword>
<name>A0A229REZ3_AMYAL</name>